<evidence type="ECO:0000256" key="12">
    <source>
        <dbReference type="ARBA" id="ARBA00031088"/>
    </source>
</evidence>
<keyword evidence="8 14" id="KW-0808">Transferase</keyword>
<dbReference type="Pfam" id="PF01189">
    <property type="entry name" value="Methyltr_RsmB-F"/>
    <property type="match status" value="1"/>
</dbReference>
<dbReference type="RefSeq" id="WP_367959093.1">
    <property type="nucleotide sequence ID" value="NZ_JBAKFK010000003.1"/>
</dbReference>
<dbReference type="GO" id="GO:0008168">
    <property type="term" value="F:methyltransferase activity"/>
    <property type="evidence" value="ECO:0007669"/>
    <property type="project" value="UniProtKB-KW"/>
</dbReference>
<feature type="domain" description="SAM-dependent MTase RsmB/NOP-type" evidence="15">
    <location>
        <begin position="163"/>
        <end position="431"/>
    </location>
</feature>
<dbReference type="PANTHER" id="PTHR22807:SF61">
    <property type="entry name" value="NOL1_NOP2_SUN FAMILY PROTEIN _ ANTITERMINATION NUSB DOMAIN-CONTAINING PROTEIN"/>
    <property type="match status" value="1"/>
</dbReference>
<dbReference type="Gene3D" id="1.10.940.10">
    <property type="entry name" value="NusB-like"/>
    <property type="match status" value="1"/>
</dbReference>
<dbReference type="InterPro" id="IPR001678">
    <property type="entry name" value="MeTrfase_RsmB-F_NOP2_dom"/>
</dbReference>
<evidence type="ECO:0000256" key="9">
    <source>
        <dbReference type="ARBA" id="ARBA00022691"/>
    </source>
</evidence>
<dbReference type="NCBIfam" id="TIGR00563">
    <property type="entry name" value="rsmB"/>
    <property type="match status" value="1"/>
</dbReference>
<dbReference type="EMBL" id="JBAKFM010000003">
    <property type="protein sequence ID" value="MEX0469577.1"/>
    <property type="molecule type" value="Genomic_DNA"/>
</dbReference>
<feature type="binding site" evidence="14">
    <location>
        <position position="320"/>
    </location>
    <ligand>
        <name>S-adenosyl-L-methionine</name>
        <dbReference type="ChEBI" id="CHEBI:59789"/>
    </ligand>
</feature>
<dbReference type="PANTHER" id="PTHR22807">
    <property type="entry name" value="NOP2 YEAST -RELATED NOL1/NOP2/FMU SUN DOMAIN-CONTAINING"/>
    <property type="match status" value="1"/>
</dbReference>
<comment type="subcellular location">
    <subcellularLocation>
        <location evidence="2">Cytoplasm</location>
    </subcellularLocation>
</comment>
<evidence type="ECO:0000256" key="1">
    <source>
        <dbReference type="ARBA" id="ARBA00002724"/>
    </source>
</evidence>
<gene>
    <name evidence="16" type="primary">rsmB</name>
    <name evidence="16" type="ORF">V6X73_07545</name>
</gene>
<keyword evidence="10 14" id="KW-0694">RNA-binding</keyword>
<evidence type="ECO:0000256" key="5">
    <source>
        <dbReference type="ARBA" id="ARBA00022490"/>
    </source>
</evidence>
<name>A0ABV3TD74_9GAMM</name>
<evidence type="ECO:0000259" key="15">
    <source>
        <dbReference type="PROSITE" id="PS51686"/>
    </source>
</evidence>
<dbReference type="GO" id="GO:0032259">
    <property type="term" value="P:methylation"/>
    <property type="evidence" value="ECO:0007669"/>
    <property type="project" value="UniProtKB-KW"/>
</dbReference>
<keyword evidence="9 14" id="KW-0949">S-adenosyl-L-methionine</keyword>
<accession>A0ABV3TD74</accession>
<dbReference type="InterPro" id="IPR035926">
    <property type="entry name" value="NusB-like_sf"/>
</dbReference>
<evidence type="ECO:0000256" key="7">
    <source>
        <dbReference type="ARBA" id="ARBA00022603"/>
    </source>
</evidence>
<dbReference type="NCBIfam" id="NF008149">
    <property type="entry name" value="PRK10901.1"/>
    <property type="match status" value="1"/>
</dbReference>
<keyword evidence="17" id="KW-1185">Reference proteome</keyword>
<evidence type="ECO:0000256" key="6">
    <source>
        <dbReference type="ARBA" id="ARBA00022552"/>
    </source>
</evidence>
<evidence type="ECO:0000313" key="16">
    <source>
        <dbReference type="EMBL" id="MEX0469577.1"/>
    </source>
</evidence>
<keyword evidence="6" id="KW-0698">rRNA processing</keyword>
<dbReference type="Pfam" id="PF01029">
    <property type="entry name" value="NusB"/>
    <property type="match status" value="1"/>
</dbReference>
<dbReference type="InterPro" id="IPR029063">
    <property type="entry name" value="SAM-dependent_MTases_sf"/>
</dbReference>
<evidence type="ECO:0000256" key="13">
    <source>
        <dbReference type="ARBA" id="ARBA00047283"/>
    </source>
</evidence>
<dbReference type="PRINTS" id="PR02008">
    <property type="entry name" value="RCMTFAMILY"/>
</dbReference>
<dbReference type="PROSITE" id="PS01153">
    <property type="entry name" value="NOL1_NOP2_SUN"/>
    <property type="match status" value="1"/>
</dbReference>
<dbReference type="PROSITE" id="PS51686">
    <property type="entry name" value="SAM_MT_RSMB_NOP"/>
    <property type="match status" value="1"/>
</dbReference>
<dbReference type="InterPro" id="IPR004573">
    <property type="entry name" value="rRNA_ssu_MeTfrase_B"/>
</dbReference>
<dbReference type="SUPFAM" id="SSF53335">
    <property type="entry name" value="S-adenosyl-L-methionine-dependent methyltransferases"/>
    <property type="match status" value="1"/>
</dbReference>
<proteinExistence type="inferred from homology"/>
<evidence type="ECO:0000256" key="2">
    <source>
        <dbReference type="ARBA" id="ARBA00004496"/>
    </source>
</evidence>
<protein>
    <recommendedName>
        <fullName evidence="4">16S rRNA (cytosine(967)-C(5))-methyltransferase</fullName>
        <ecNumber evidence="4">2.1.1.176</ecNumber>
    </recommendedName>
    <alternativeName>
        <fullName evidence="11">16S rRNA m5C967 methyltransferase</fullName>
    </alternativeName>
    <alternativeName>
        <fullName evidence="12">rRNA (cytosine-C(5)-)-methyltransferase RsmB</fullName>
    </alternativeName>
</protein>
<dbReference type="InterPro" id="IPR049560">
    <property type="entry name" value="MeTrfase_RsmB-F_NOP2_cat"/>
</dbReference>
<keyword evidence="5" id="KW-0963">Cytoplasm</keyword>
<evidence type="ECO:0000256" key="10">
    <source>
        <dbReference type="ARBA" id="ARBA00022884"/>
    </source>
</evidence>
<comment type="similarity">
    <text evidence="3 14">Belongs to the class I-like SAM-binding methyltransferase superfamily. RsmB/NOP family.</text>
</comment>
<dbReference type="SUPFAM" id="SSF48013">
    <property type="entry name" value="NusB-like"/>
    <property type="match status" value="1"/>
</dbReference>
<dbReference type="InterPro" id="IPR006027">
    <property type="entry name" value="NusB_RsmB_TIM44"/>
</dbReference>
<evidence type="ECO:0000313" key="17">
    <source>
        <dbReference type="Proteomes" id="UP001556709"/>
    </source>
</evidence>
<dbReference type="EC" id="2.1.1.176" evidence="4"/>
<comment type="function">
    <text evidence="1">Specifically methylates the cytosine at position 967 (m5C967) of 16S rRNA.</text>
</comment>
<evidence type="ECO:0000256" key="8">
    <source>
        <dbReference type="ARBA" id="ARBA00022679"/>
    </source>
</evidence>
<evidence type="ECO:0000256" key="4">
    <source>
        <dbReference type="ARBA" id="ARBA00012140"/>
    </source>
</evidence>
<sequence length="431" mass="47337">MTDSRLVALQVLLDVLDKGRSLDAALAGRETVFSEPRDRAFCRTLAYGVLREHRRLGALRDRLLAKPLRRRDQDLALVLELGLFQLIHLHTPPHAAVSETVALTRTCHKAWAGKLVNAVLRRFLREKTALTARVDRTPAVAASLPDWLYQRLATDWPQQLESLLAAQNQHAPMVLRVNRRRSTHKAYQARLAEAGLEAHPLPGFADALVLAQPTPVTDLPGFAQGDCSVQDGAAQLAADLLDPAAGDRVLDACAAPGGKAAHLLERADVTLVALDSDPSRLERLDATLKRVGVGARSMAADAAEPSSWWDDQPFDRILLDAPCSGSGVIRRHPDIKWLRRAEDIARLTALQGRLLHALWPLLRPGGRLVYATCSVLEAENEAQAAAFARGRDDLRVVEPTLPVGTRLRYGQQIRTGESGVDGFYYACFEKH</sequence>
<dbReference type="Gene3D" id="3.40.50.150">
    <property type="entry name" value="Vaccinia Virus protein VP39"/>
    <property type="match status" value="1"/>
</dbReference>
<organism evidence="16 17">
    <name type="scientific">Spiribacter pallidus</name>
    <dbReference type="NCBI Taxonomy" id="1987936"/>
    <lineage>
        <taxon>Bacteria</taxon>
        <taxon>Pseudomonadati</taxon>
        <taxon>Pseudomonadota</taxon>
        <taxon>Gammaproteobacteria</taxon>
        <taxon>Chromatiales</taxon>
        <taxon>Ectothiorhodospiraceae</taxon>
        <taxon>Spiribacter</taxon>
    </lineage>
</organism>
<feature type="active site" description="Nucleophile" evidence="14">
    <location>
        <position position="373"/>
    </location>
</feature>
<dbReference type="Gene3D" id="3.30.70.1170">
    <property type="entry name" value="Sun protein, domain 3"/>
    <property type="match status" value="1"/>
</dbReference>
<feature type="binding site" evidence="14">
    <location>
        <position position="275"/>
    </location>
    <ligand>
        <name>S-adenosyl-L-methionine</name>
        <dbReference type="ChEBI" id="CHEBI:59789"/>
    </ligand>
</feature>
<dbReference type="Pfam" id="PF22458">
    <property type="entry name" value="RsmF-B_ferredox"/>
    <property type="match status" value="1"/>
</dbReference>
<dbReference type="Proteomes" id="UP001556709">
    <property type="component" value="Unassembled WGS sequence"/>
</dbReference>
<keyword evidence="7 14" id="KW-0489">Methyltransferase</keyword>
<comment type="catalytic activity">
    <reaction evidence="13">
        <text>cytidine(967) in 16S rRNA + S-adenosyl-L-methionine = 5-methylcytidine(967) in 16S rRNA + S-adenosyl-L-homocysteine + H(+)</text>
        <dbReference type="Rhea" id="RHEA:42748"/>
        <dbReference type="Rhea" id="RHEA-COMP:10219"/>
        <dbReference type="Rhea" id="RHEA-COMP:10220"/>
        <dbReference type="ChEBI" id="CHEBI:15378"/>
        <dbReference type="ChEBI" id="CHEBI:57856"/>
        <dbReference type="ChEBI" id="CHEBI:59789"/>
        <dbReference type="ChEBI" id="CHEBI:74483"/>
        <dbReference type="ChEBI" id="CHEBI:82748"/>
        <dbReference type="EC" id="2.1.1.176"/>
    </reaction>
</comment>
<reference evidence="16 17" key="1">
    <citation type="submission" date="2024-02" db="EMBL/GenBank/DDBJ databases">
        <title>New especies of Spiribacter isolated from saline water.</title>
        <authorList>
            <person name="Leon M.J."/>
            <person name="De La Haba R."/>
            <person name="Sanchez-Porro C."/>
            <person name="Ventosa A."/>
        </authorList>
    </citation>
    <scope>NUCLEOTIDE SEQUENCE [LARGE SCALE GENOMIC DNA]</scope>
    <source>
        <strain evidence="17">ag22IC6-390</strain>
    </source>
</reference>
<feature type="binding site" evidence="14">
    <location>
        <begin position="253"/>
        <end position="259"/>
    </location>
    <ligand>
        <name>S-adenosyl-L-methionine</name>
        <dbReference type="ChEBI" id="CHEBI:59789"/>
    </ligand>
</feature>
<dbReference type="CDD" id="cd02440">
    <property type="entry name" value="AdoMet_MTases"/>
    <property type="match status" value="1"/>
</dbReference>
<evidence type="ECO:0000256" key="11">
    <source>
        <dbReference type="ARBA" id="ARBA00030399"/>
    </source>
</evidence>
<dbReference type="InterPro" id="IPR018314">
    <property type="entry name" value="RsmB/NOL1/NOP2-like_CS"/>
</dbReference>
<dbReference type="InterPro" id="IPR054728">
    <property type="entry name" value="RsmB-like_ferredoxin"/>
</dbReference>
<feature type="binding site" evidence="14">
    <location>
        <position position="301"/>
    </location>
    <ligand>
        <name>S-adenosyl-L-methionine</name>
        <dbReference type="ChEBI" id="CHEBI:59789"/>
    </ligand>
</feature>
<evidence type="ECO:0000256" key="3">
    <source>
        <dbReference type="ARBA" id="ARBA00007494"/>
    </source>
</evidence>
<dbReference type="InterPro" id="IPR023267">
    <property type="entry name" value="RCMT"/>
</dbReference>
<evidence type="ECO:0000256" key="14">
    <source>
        <dbReference type="PROSITE-ProRule" id="PRU01023"/>
    </source>
</evidence>
<comment type="caution">
    <text evidence="16">The sequence shown here is derived from an EMBL/GenBank/DDBJ whole genome shotgun (WGS) entry which is preliminary data.</text>
</comment>